<evidence type="ECO:0000313" key="11">
    <source>
        <dbReference type="Proteomes" id="UP000016646"/>
    </source>
</evidence>
<keyword evidence="2" id="KW-0547">Nucleotide-binding</keyword>
<evidence type="ECO:0000256" key="4">
    <source>
        <dbReference type="ARBA" id="ARBA00023125"/>
    </source>
</evidence>
<keyword evidence="3" id="KW-0067">ATP-binding</keyword>
<organism evidence="10 11">
    <name type="scientific">Treponema socranskii subsp. socranskii VPI DR56BR1116 = ATCC 35536</name>
    <dbReference type="NCBI Taxonomy" id="1125725"/>
    <lineage>
        <taxon>Bacteria</taxon>
        <taxon>Pseudomonadati</taxon>
        <taxon>Spirochaetota</taxon>
        <taxon>Spirochaetia</taxon>
        <taxon>Spirochaetales</taxon>
        <taxon>Treponemataceae</taxon>
        <taxon>Treponema</taxon>
    </lineage>
</organism>
<dbReference type="SUPFAM" id="SSF52540">
    <property type="entry name" value="P-loop containing nucleoside triphosphate hydrolases"/>
    <property type="match status" value="2"/>
</dbReference>
<accession>A0ABP2YJQ7</accession>
<proteinExistence type="inferred from homology"/>
<dbReference type="PANTHER" id="PTHR13710">
    <property type="entry name" value="DNA HELICASE RECQ FAMILY MEMBER"/>
    <property type="match status" value="1"/>
</dbReference>
<comment type="caution">
    <text evidence="10">The sequence shown here is derived from an EMBL/GenBank/DDBJ whole genome shotgun (WGS) entry which is preliminary data.</text>
</comment>
<gene>
    <name evidence="10" type="ORF">HMPREF0860_1007</name>
</gene>
<dbReference type="CDD" id="cd17920">
    <property type="entry name" value="DEXHc_RecQ"/>
    <property type="match status" value="1"/>
</dbReference>
<reference evidence="10 11" key="1">
    <citation type="submission" date="2013-08" db="EMBL/GenBank/DDBJ databases">
        <authorList>
            <person name="Durkin A.S."/>
            <person name="Haft D.R."/>
            <person name="McCorrison J."/>
            <person name="Torralba M."/>
            <person name="Gillis M."/>
            <person name="Haft D.H."/>
            <person name="Methe B."/>
            <person name="Sutton G."/>
            <person name="Nelson K.E."/>
        </authorList>
    </citation>
    <scope>NUCLEOTIDE SEQUENCE [LARGE SCALE GENOMIC DNA]</scope>
    <source>
        <strain evidence="10 11">ATCC 35536</strain>
    </source>
</reference>
<evidence type="ECO:0000256" key="3">
    <source>
        <dbReference type="ARBA" id="ARBA00022840"/>
    </source>
</evidence>
<dbReference type="SMART" id="SM00487">
    <property type="entry name" value="DEXDc"/>
    <property type="match status" value="1"/>
</dbReference>
<evidence type="ECO:0000256" key="7">
    <source>
        <dbReference type="ARBA" id="ARBA00034808"/>
    </source>
</evidence>
<evidence type="ECO:0000259" key="9">
    <source>
        <dbReference type="PROSITE" id="PS51194"/>
    </source>
</evidence>
<dbReference type="PROSITE" id="PS51194">
    <property type="entry name" value="HELICASE_CTER"/>
    <property type="match status" value="1"/>
</dbReference>
<dbReference type="SMART" id="SM00490">
    <property type="entry name" value="HELICc"/>
    <property type="match status" value="1"/>
</dbReference>
<comment type="catalytic activity">
    <reaction evidence="6">
        <text>Couples ATP hydrolysis with the unwinding of duplex DNA by translocating in the 3'-5' direction.</text>
        <dbReference type="EC" id="5.6.2.4"/>
    </reaction>
</comment>
<dbReference type="Pfam" id="PF00271">
    <property type="entry name" value="Helicase_C"/>
    <property type="match status" value="1"/>
</dbReference>
<dbReference type="InterPro" id="IPR014001">
    <property type="entry name" value="Helicase_ATP-bd"/>
</dbReference>
<dbReference type="EMBL" id="AVQI01000067">
    <property type="protein sequence ID" value="ERK00419.1"/>
    <property type="molecule type" value="Genomic_DNA"/>
</dbReference>
<evidence type="ECO:0000313" key="10">
    <source>
        <dbReference type="EMBL" id="ERK00419.1"/>
    </source>
</evidence>
<evidence type="ECO:0000256" key="1">
    <source>
        <dbReference type="ARBA" id="ARBA00005446"/>
    </source>
</evidence>
<dbReference type="EC" id="5.6.2.4" evidence="7"/>
<keyword evidence="10" id="KW-0347">Helicase</keyword>
<dbReference type="RefSeq" id="WP_021495696.1">
    <property type="nucleotide sequence ID" value="NZ_AVQI01000067.1"/>
</dbReference>
<sequence>MIKDIDYSGLLENTSINKGLIVLTGFKKQPISSAISYVFESEVNADEYLQENKKERRRILSKEIMSKCSSKIYYCYFEDLLCIPDFIDGLSTFIDIIYLKNPYLLNIIPTNFNFSPYEINDENSEDAKSIESFETVLLNDFINDCLKSLIGQVYKKDTSYFFVPLNEIPSNNLRISEDIIIKKSSNNNKIYLSNDESSYINLLSILNTSPNEYSIVFDSKQTEIKYLSVLKNLIYYCDVKISIFDNDYSEPNKIRPECKTILENIWHYPNFRTIKIYPELKNEKPIPTKDISQDIIMSSILNEVDKAKRNEYYRDIFVTAPTGSGKSILFQIPALLLAKEGYLTLVIQPLVALMNDQIFQLHERGVKNAATINSSISLDEKNEIIEKINHKEIDIVFLSPELLLSRSDITMLIGNREIGLLVIDEAHIVTTWGKEFRPDYWYLGTYIQKLRKNRNFPIATFTATAIYSGSEDMVADIRDSVGMRDPIKYYGYVPRNNINIEIQKVDKSLLDISTREYSTKKNTVLAVRISEFQKLNKKSLIYFPMIKLINEFGDFLAEYENDVDIQKLSRYDGSMKPEKKKENFERFKNGDANVMLATKAFGMGIDIPDIDIVYHFAPTGNVCDYVQEIGRCARDKDKQGLAAFDFFPSDFKYVNLLQGISSIRKNQLVQVLQIIRSIGAKNNYKRNLLITSSDFQSIFDFAKEDELDNKVKTALLLIEKDFISKFGYSPIVARPRAIFTKGLFKLHKITTDQLTKLIDNDFTWVSSNTVIINLKSVWEKKFSNQSFQQFKYELYSTPKKLNLVGTQKLIPQMEISIRPDKLPSGRNYTCRSIIEFLIKFCDTNRQKSKYFTKKELCKEIQRDLGIMNYYELQTLSDTIIRLLLVFSSTSSSHNSRFIKIKNSIYEEESYLIDTTGYLTLRDFYTYYENDITYESTIYLDIPSFGRSDPIILESNRKRILSILGLFNAFKLLSFEAHGGFNPEIFMRINSYYKIDQIINKHGENYTNDILNKVYNLHIRSVEFLTYIFRTIGIGNTKRFWEYIELYFMGVIPQEVEDLIEMKKNKSIKN</sequence>
<evidence type="ECO:0000256" key="2">
    <source>
        <dbReference type="ARBA" id="ARBA00022741"/>
    </source>
</evidence>
<feature type="domain" description="Helicase C-terminal" evidence="9">
    <location>
        <begin position="524"/>
        <end position="679"/>
    </location>
</feature>
<evidence type="ECO:0000256" key="5">
    <source>
        <dbReference type="ARBA" id="ARBA00023235"/>
    </source>
</evidence>
<evidence type="ECO:0000256" key="6">
    <source>
        <dbReference type="ARBA" id="ARBA00034617"/>
    </source>
</evidence>
<protein>
    <recommendedName>
        <fullName evidence="7">DNA 3'-5' helicase</fullName>
        <ecNumber evidence="7">5.6.2.4</ecNumber>
    </recommendedName>
</protein>
<keyword evidence="5" id="KW-0413">Isomerase</keyword>
<dbReference type="InterPro" id="IPR001650">
    <property type="entry name" value="Helicase_C-like"/>
</dbReference>
<dbReference type="PROSITE" id="PS51192">
    <property type="entry name" value="HELICASE_ATP_BIND_1"/>
    <property type="match status" value="1"/>
</dbReference>
<evidence type="ECO:0000259" key="8">
    <source>
        <dbReference type="PROSITE" id="PS51192"/>
    </source>
</evidence>
<dbReference type="InterPro" id="IPR027417">
    <property type="entry name" value="P-loop_NTPase"/>
</dbReference>
<comment type="similarity">
    <text evidence="1">Belongs to the helicase family. RecQ subfamily.</text>
</comment>
<name>A0ABP2YJQ7_TRESO</name>
<keyword evidence="11" id="KW-1185">Reference proteome</keyword>
<dbReference type="Proteomes" id="UP000016646">
    <property type="component" value="Unassembled WGS sequence"/>
</dbReference>
<keyword evidence="4" id="KW-0238">DNA-binding</keyword>
<dbReference type="Pfam" id="PF00270">
    <property type="entry name" value="DEAD"/>
    <property type="match status" value="1"/>
</dbReference>
<keyword evidence="10" id="KW-0378">Hydrolase</keyword>
<dbReference type="GO" id="GO:0004386">
    <property type="term" value="F:helicase activity"/>
    <property type="evidence" value="ECO:0007669"/>
    <property type="project" value="UniProtKB-KW"/>
</dbReference>
<feature type="domain" description="Helicase ATP-binding" evidence="8">
    <location>
        <begin position="307"/>
        <end position="483"/>
    </location>
</feature>
<dbReference type="Gene3D" id="3.40.50.300">
    <property type="entry name" value="P-loop containing nucleotide triphosphate hydrolases"/>
    <property type="match status" value="2"/>
</dbReference>
<dbReference type="PANTHER" id="PTHR13710:SF105">
    <property type="entry name" value="ATP-DEPENDENT DNA HELICASE Q1"/>
    <property type="match status" value="1"/>
</dbReference>
<dbReference type="InterPro" id="IPR011545">
    <property type="entry name" value="DEAD/DEAH_box_helicase_dom"/>
</dbReference>